<dbReference type="EMBL" id="KV417505">
    <property type="protein sequence ID" value="KZP28035.1"/>
    <property type="molecule type" value="Genomic_DNA"/>
</dbReference>
<evidence type="ECO:0000313" key="1">
    <source>
        <dbReference type="EMBL" id="KZP28035.1"/>
    </source>
</evidence>
<gene>
    <name evidence="1" type="ORF">FIBSPDRAFT_947943</name>
</gene>
<evidence type="ECO:0000313" key="2">
    <source>
        <dbReference type="Proteomes" id="UP000076532"/>
    </source>
</evidence>
<dbReference type="AlphaFoldDB" id="A0A166R946"/>
<dbReference type="Proteomes" id="UP000076532">
    <property type="component" value="Unassembled WGS sequence"/>
</dbReference>
<dbReference type="OrthoDB" id="10520205at2759"/>
<proteinExistence type="predicted"/>
<accession>A0A166R946</accession>
<keyword evidence="2" id="KW-1185">Reference proteome</keyword>
<name>A0A166R946_9AGAM</name>
<organism evidence="1 2">
    <name type="scientific">Athelia psychrophila</name>
    <dbReference type="NCBI Taxonomy" id="1759441"/>
    <lineage>
        <taxon>Eukaryota</taxon>
        <taxon>Fungi</taxon>
        <taxon>Dikarya</taxon>
        <taxon>Basidiomycota</taxon>
        <taxon>Agaricomycotina</taxon>
        <taxon>Agaricomycetes</taxon>
        <taxon>Agaricomycetidae</taxon>
        <taxon>Atheliales</taxon>
        <taxon>Atheliaceae</taxon>
        <taxon>Athelia</taxon>
    </lineage>
</organism>
<reference evidence="1 2" key="1">
    <citation type="journal article" date="2016" name="Mol. Biol. Evol.">
        <title>Comparative Genomics of Early-Diverging Mushroom-Forming Fungi Provides Insights into the Origins of Lignocellulose Decay Capabilities.</title>
        <authorList>
            <person name="Nagy L.G."/>
            <person name="Riley R."/>
            <person name="Tritt A."/>
            <person name="Adam C."/>
            <person name="Daum C."/>
            <person name="Floudas D."/>
            <person name="Sun H."/>
            <person name="Yadav J.S."/>
            <person name="Pangilinan J."/>
            <person name="Larsson K.H."/>
            <person name="Matsuura K."/>
            <person name="Barry K."/>
            <person name="Labutti K."/>
            <person name="Kuo R."/>
            <person name="Ohm R.A."/>
            <person name="Bhattacharya S.S."/>
            <person name="Shirouzu T."/>
            <person name="Yoshinaga Y."/>
            <person name="Martin F.M."/>
            <person name="Grigoriev I.V."/>
            <person name="Hibbett D.S."/>
        </authorList>
    </citation>
    <scope>NUCLEOTIDE SEQUENCE [LARGE SCALE GENOMIC DNA]</scope>
    <source>
        <strain evidence="1 2">CBS 109695</strain>
    </source>
</reference>
<protein>
    <submittedName>
        <fullName evidence="1">Uncharacterized protein</fullName>
    </submittedName>
</protein>
<sequence>MYRIVQGDLEAEEWHELALDSVMANFIHLDAIVDSDTRDPDTMLATKVSERDEAVNIAKKHKAPSGPPPRCGS</sequence>